<reference evidence="5" key="1">
    <citation type="journal article" date="2023" name="Mol. Phylogenet. Evol.">
        <title>Genome-scale phylogeny and comparative genomics of the fungal order Sordariales.</title>
        <authorList>
            <person name="Hensen N."/>
            <person name="Bonometti L."/>
            <person name="Westerberg I."/>
            <person name="Brannstrom I.O."/>
            <person name="Guillou S."/>
            <person name="Cros-Aarteil S."/>
            <person name="Calhoun S."/>
            <person name="Haridas S."/>
            <person name="Kuo A."/>
            <person name="Mondo S."/>
            <person name="Pangilinan J."/>
            <person name="Riley R."/>
            <person name="LaButti K."/>
            <person name="Andreopoulos B."/>
            <person name="Lipzen A."/>
            <person name="Chen C."/>
            <person name="Yan M."/>
            <person name="Daum C."/>
            <person name="Ng V."/>
            <person name="Clum A."/>
            <person name="Steindorff A."/>
            <person name="Ohm R.A."/>
            <person name="Martin F."/>
            <person name="Silar P."/>
            <person name="Natvig D.O."/>
            <person name="Lalanne C."/>
            <person name="Gautier V."/>
            <person name="Ament-Velasquez S.L."/>
            <person name="Kruys A."/>
            <person name="Hutchinson M.I."/>
            <person name="Powell A.J."/>
            <person name="Barry K."/>
            <person name="Miller A.N."/>
            <person name="Grigoriev I.V."/>
            <person name="Debuchy R."/>
            <person name="Gladieux P."/>
            <person name="Hiltunen Thoren M."/>
            <person name="Johannesson H."/>
        </authorList>
    </citation>
    <scope>NUCLEOTIDE SEQUENCE</scope>
    <source>
        <strain evidence="5">CBS 359.72</strain>
    </source>
</reference>
<feature type="modified residue" description="N6-(pyridoxal phosphate)lysine" evidence="4">
    <location>
        <position position="430"/>
    </location>
</feature>
<accession>A0AAN7CPS6</accession>
<evidence type="ECO:0000256" key="2">
    <source>
        <dbReference type="ARBA" id="ARBA00022898"/>
    </source>
</evidence>
<dbReference type="AlphaFoldDB" id="A0AAN7CPS6"/>
<dbReference type="PANTHER" id="PTHR42735:SF4">
    <property type="entry name" value="PYRIDOXAL PHOSPHATE-DEPENDENT DECARBOXYLASE FAMILY PROTEIN"/>
    <property type="match status" value="1"/>
</dbReference>
<dbReference type="InterPro" id="IPR015421">
    <property type="entry name" value="PyrdxlP-dep_Trfase_major"/>
</dbReference>
<dbReference type="Pfam" id="PF00282">
    <property type="entry name" value="Pyridoxal_deC"/>
    <property type="match status" value="1"/>
</dbReference>
<protein>
    <submittedName>
        <fullName evidence="5">L-tyrosine decarboxylase</fullName>
    </submittedName>
</protein>
<evidence type="ECO:0000256" key="1">
    <source>
        <dbReference type="ARBA" id="ARBA00001933"/>
    </source>
</evidence>
<comment type="cofactor">
    <cofactor evidence="1 4">
        <name>pyridoxal 5'-phosphate</name>
        <dbReference type="ChEBI" id="CHEBI:597326"/>
    </cofactor>
</comment>
<dbReference type="Proteomes" id="UP001303647">
    <property type="component" value="Unassembled WGS sequence"/>
</dbReference>
<evidence type="ECO:0000313" key="5">
    <source>
        <dbReference type="EMBL" id="KAK4245017.1"/>
    </source>
</evidence>
<dbReference type="EMBL" id="MU857715">
    <property type="protein sequence ID" value="KAK4245017.1"/>
    <property type="molecule type" value="Genomic_DNA"/>
</dbReference>
<dbReference type="GO" id="GO:0030170">
    <property type="term" value="F:pyridoxal phosphate binding"/>
    <property type="evidence" value="ECO:0007669"/>
    <property type="project" value="InterPro"/>
</dbReference>
<dbReference type="PANTHER" id="PTHR42735">
    <property type="match status" value="1"/>
</dbReference>
<dbReference type="SUPFAM" id="SSF53383">
    <property type="entry name" value="PLP-dependent transferases"/>
    <property type="match status" value="1"/>
</dbReference>
<keyword evidence="3" id="KW-0456">Lyase</keyword>
<dbReference type="GO" id="GO:0016830">
    <property type="term" value="F:carbon-carbon lyase activity"/>
    <property type="evidence" value="ECO:0007669"/>
    <property type="project" value="InterPro"/>
</dbReference>
<evidence type="ECO:0000256" key="3">
    <source>
        <dbReference type="ARBA" id="ARBA00023239"/>
    </source>
</evidence>
<evidence type="ECO:0000313" key="6">
    <source>
        <dbReference type="Proteomes" id="UP001303647"/>
    </source>
</evidence>
<keyword evidence="6" id="KW-1185">Reference proteome</keyword>
<dbReference type="GO" id="GO:0019752">
    <property type="term" value="P:carboxylic acid metabolic process"/>
    <property type="evidence" value="ECO:0007669"/>
    <property type="project" value="InterPro"/>
</dbReference>
<dbReference type="InterPro" id="IPR002129">
    <property type="entry name" value="PyrdxlP-dep_de-COase"/>
</dbReference>
<reference evidence="5" key="2">
    <citation type="submission" date="2023-05" db="EMBL/GenBank/DDBJ databases">
        <authorList>
            <consortium name="Lawrence Berkeley National Laboratory"/>
            <person name="Steindorff A."/>
            <person name="Hensen N."/>
            <person name="Bonometti L."/>
            <person name="Westerberg I."/>
            <person name="Brannstrom I.O."/>
            <person name="Guillou S."/>
            <person name="Cros-Aarteil S."/>
            <person name="Calhoun S."/>
            <person name="Haridas S."/>
            <person name="Kuo A."/>
            <person name="Mondo S."/>
            <person name="Pangilinan J."/>
            <person name="Riley R."/>
            <person name="Labutti K."/>
            <person name="Andreopoulos B."/>
            <person name="Lipzen A."/>
            <person name="Chen C."/>
            <person name="Yanf M."/>
            <person name="Daum C."/>
            <person name="Ng V."/>
            <person name="Clum A."/>
            <person name="Ohm R."/>
            <person name="Martin F."/>
            <person name="Silar P."/>
            <person name="Natvig D."/>
            <person name="Lalanne C."/>
            <person name="Gautier V."/>
            <person name="Ament-Velasquez S.L."/>
            <person name="Kruys A."/>
            <person name="Hutchinson M.I."/>
            <person name="Powell A.J."/>
            <person name="Barry K."/>
            <person name="Miller A.N."/>
            <person name="Grigoriev I.V."/>
            <person name="Debuchy R."/>
            <person name="Gladieux P."/>
            <person name="Thoren M.H."/>
            <person name="Johannesson H."/>
        </authorList>
    </citation>
    <scope>NUCLEOTIDE SEQUENCE</scope>
    <source>
        <strain evidence="5">CBS 359.72</strain>
    </source>
</reference>
<organism evidence="5 6">
    <name type="scientific">Corynascus novoguineensis</name>
    <dbReference type="NCBI Taxonomy" id="1126955"/>
    <lineage>
        <taxon>Eukaryota</taxon>
        <taxon>Fungi</taxon>
        <taxon>Dikarya</taxon>
        <taxon>Ascomycota</taxon>
        <taxon>Pezizomycotina</taxon>
        <taxon>Sordariomycetes</taxon>
        <taxon>Sordariomycetidae</taxon>
        <taxon>Sordariales</taxon>
        <taxon>Chaetomiaceae</taxon>
        <taxon>Corynascus</taxon>
    </lineage>
</organism>
<proteinExistence type="predicted"/>
<sequence>MVINMSIEDNQLEHAKVGSWFLGPRAENFAVLDDLFKQVLDGQRQARQNLYSADPTFITKEMKDLSSYKESIDILGERVKDLSNELATHSVPFWSPRYNGHMNMDTSMASIIGYMSAMMYNPNNVATEASPLTTTYEKEVGDQLCRMLGYARPQATDKLPASWGHITCDGSVANLEAIWATRNLKFYPFSLKWAIQEGELKFLDTIEPAFKVETSEGHKKRFRDLSTWELLNLKPSTVLEIPTRLNDEYSISPSFLQDALREYLVQSKGQKVLEERYGIKPGKFLIGTTKHYSWPKGGAITGIGSDTFVDIQVDEDARMSVKDFKRQLENCLKDKIPVFGAVAIIGSTEHGACDPIAEMVQARTEFQARGLSFAIHCDAAWGGYFASMLHEVPPGRGEAPFVPALTLQPYTVKQLESLRYSDSITIDPHKSGYVNYPAGGLCYRDERMRYLVTWTSPIVFHAGDEVGSMGVYGVEGSKPGASAVSTWLTHRTIGLNKRGLGRLLGEAVFTCTKLYCHWATMTKPEDNLIVVPLIRLPSEKQGKSGADVEHEKQRIRDKILGVSNKNLYKDKETWAFLAELGGDLMINAFACNFKVDGVPNQDVGEANYLNQRIFEKTSVTSMKDKIEDRPLFLTSSLFEHKAYGKCLETLKKRLQLDDGSGPCPGARGDMSFLVNVTMSPWPTDPDFLQNVVNDFRNIANDAMNRCVKRNRLTPDIHGFVMQGLDRIYLVHIPMFHMANHRWQLIVTADYPAEVQKQYRELREKNPDKFYTTANVAKATLDDLLKNGDTEYRMDEGIPDDKTKPLATFKLTNLRIIIKRSIAYAALDDVYPDRMPFYLYGTHAEAHLDHVLRTRPNAQISADCVKLDLQLTDDQLDKGVVAVLDDVFERSLQPLPLVDNKNVKLDAAGLGLTPGSTHKATVYSTYDDFKSGQGKPIATGTIKLERSPFADWDDINMDGAGP</sequence>
<name>A0AAN7CPS6_9PEZI</name>
<dbReference type="InterPro" id="IPR050477">
    <property type="entry name" value="GrpII_AminoAcid_Decarb"/>
</dbReference>
<keyword evidence="2 4" id="KW-0663">Pyridoxal phosphate</keyword>
<comment type="caution">
    <text evidence="5">The sequence shown here is derived from an EMBL/GenBank/DDBJ whole genome shotgun (WGS) entry which is preliminary data.</text>
</comment>
<evidence type="ECO:0000256" key="4">
    <source>
        <dbReference type="PIRSR" id="PIRSR602129-50"/>
    </source>
</evidence>
<dbReference type="Gene3D" id="3.40.640.10">
    <property type="entry name" value="Type I PLP-dependent aspartate aminotransferase-like (Major domain)"/>
    <property type="match status" value="1"/>
</dbReference>
<dbReference type="InterPro" id="IPR015424">
    <property type="entry name" value="PyrdxlP-dep_Trfase"/>
</dbReference>
<gene>
    <name evidence="5" type="ORF">C7999DRAFT_43403</name>
</gene>